<dbReference type="SUPFAM" id="SSF47616">
    <property type="entry name" value="GST C-terminal domain-like"/>
    <property type="match status" value="1"/>
</dbReference>
<dbReference type="RefSeq" id="WP_094814112.1">
    <property type="nucleotide sequence ID" value="NZ_NEVU01000003.1"/>
</dbReference>
<dbReference type="InterPro" id="IPR004045">
    <property type="entry name" value="Glutathione_S-Trfase_N"/>
</dbReference>
<dbReference type="SUPFAM" id="SSF52833">
    <property type="entry name" value="Thioredoxin-like"/>
    <property type="match status" value="1"/>
</dbReference>
<protein>
    <recommendedName>
        <fullName evidence="1">GST N-terminal domain-containing protein</fullName>
    </recommendedName>
</protein>
<reference evidence="3" key="1">
    <citation type="submission" date="2017-05" db="EMBL/GenBank/DDBJ databases">
        <title>Complete and WGS of Bordetella genogroups.</title>
        <authorList>
            <person name="Spilker T."/>
            <person name="Lipuma J."/>
        </authorList>
    </citation>
    <scope>NUCLEOTIDE SEQUENCE [LARGE SCALE GENOMIC DNA]</scope>
    <source>
        <strain evidence="3">AU6712</strain>
    </source>
</reference>
<accession>A0A261VBJ7</accession>
<dbReference type="CDD" id="cd03205">
    <property type="entry name" value="GST_C_6"/>
    <property type="match status" value="1"/>
</dbReference>
<keyword evidence="3" id="KW-1185">Reference proteome</keyword>
<dbReference type="Pfam" id="PF13410">
    <property type="entry name" value="GST_C_2"/>
    <property type="match status" value="1"/>
</dbReference>
<dbReference type="Gene3D" id="3.40.30.10">
    <property type="entry name" value="Glutaredoxin"/>
    <property type="match status" value="1"/>
</dbReference>
<dbReference type="Gene3D" id="1.20.1050.10">
    <property type="match status" value="1"/>
</dbReference>
<evidence type="ECO:0000313" key="2">
    <source>
        <dbReference type="EMBL" id="OZI70922.1"/>
    </source>
</evidence>
<dbReference type="InterPro" id="IPR036282">
    <property type="entry name" value="Glutathione-S-Trfase_C_sf"/>
</dbReference>
<dbReference type="Pfam" id="PF13409">
    <property type="entry name" value="GST_N_2"/>
    <property type="match status" value="1"/>
</dbReference>
<sequence length="209" mass="22614">MQASTSPWRLRTSAASPFGRKVYMAIVAQGLEDRVTVIGADTADPGDALRRQNPLGKIPVLLVDGLPPLFDSRVIIEFLAGQNGTSTLIPAGAEKFIALRDQALADGVMDASVLMVYERRFRPEGFAVASWLDYQADKVERALAAFESEPPSLAESGPGIGAITLVAALLYLDLRFEGAWRTRHPGLQAWLEAFAARYPAVYAAKPQLS</sequence>
<comment type="caution">
    <text evidence="2">The sequence shown here is derived from an EMBL/GenBank/DDBJ whole genome shotgun (WGS) entry which is preliminary data.</text>
</comment>
<organism evidence="2 3">
    <name type="scientific">Bordetella genomosp. 12</name>
    <dbReference type="NCBI Taxonomy" id="463035"/>
    <lineage>
        <taxon>Bacteria</taxon>
        <taxon>Pseudomonadati</taxon>
        <taxon>Pseudomonadota</taxon>
        <taxon>Betaproteobacteria</taxon>
        <taxon>Burkholderiales</taxon>
        <taxon>Alcaligenaceae</taxon>
        <taxon>Bordetella</taxon>
    </lineage>
</organism>
<dbReference type="AlphaFoldDB" id="A0A261VBJ7"/>
<dbReference type="EMBL" id="NEVU01000003">
    <property type="protein sequence ID" value="OZI70922.1"/>
    <property type="molecule type" value="Genomic_DNA"/>
</dbReference>
<dbReference type="OrthoDB" id="8634103at2"/>
<dbReference type="PROSITE" id="PS50404">
    <property type="entry name" value="GST_NTER"/>
    <property type="match status" value="1"/>
</dbReference>
<dbReference type="InterPro" id="IPR036249">
    <property type="entry name" value="Thioredoxin-like_sf"/>
</dbReference>
<feature type="domain" description="GST N-terminal" evidence="1">
    <location>
        <begin position="6"/>
        <end position="87"/>
    </location>
</feature>
<evidence type="ECO:0000259" key="1">
    <source>
        <dbReference type="PROSITE" id="PS50404"/>
    </source>
</evidence>
<proteinExistence type="predicted"/>
<dbReference type="Proteomes" id="UP000216429">
    <property type="component" value="Unassembled WGS sequence"/>
</dbReference>
<gene>
    <name evidence="2" type="ORF">CAL22_13565</name>
</gene>
<name>A0A261VBJ7_9BORD</name>
<evidence type="ECO:0000313" key="3">
    <source>
        <dbReference type="Proteomes" id="UP000216429"/>
    </source>
</evidence>